<comment type="catalytic activity">
    <reaction evidence="3">
        <text>Ni(II)-pyridinium-3,5-bisthiocarboxylate mononucleotide = pyridinium-3,5-bisthiocarboxylate mononucleotide + Ni(2+)</text>
        <dbReference type="Rhea" id="RHEA:54784"/>
        <dbReference type="ChEBI" id="CHEBI:49786"/>
        <dbReference type="ChEBI" id="CHEBI:137372"/>
        <dbReference type="ChEBI" id="CHEBI:137373"/>
        <dbReference type="EC" id="4.99.1.12"/>
    </reaction>
</comment>
<accession>A0ABY5VHC8</accession>
<dbReference type="PANTHER" id="PTHR36566">
    <property type="entry name" value="NICKEL INSERTION PROTEIN-RELATED"/>
    <property type="match status" value="1"/>
</dbReference>
<reference evidence="4" key="1">
    <citation type="journal article" date="2022" name="Cell">
        <title>Design, construction, and in vivo augmentation of a complex gut microbiome.</title>
        <authorList>
            <person name="Cheng A.G."/>
            <person name="Ho P.Y."/>
            <person name="Aranda-Diaz A."/>
            <person name="Jain S."/>
            <person name="Yu F.B."/>
            <person name="Meng X."/>
            <person name="Wang M."/>
            <person name="Iakiviak M."/>
            <person name="Nagashima K."/>
            <person name="Zhao A."/>
            <person name="Murugkar P."/>
            <person name="Patil A."/>
            <person name="Atabakhsh K."/>
            <person name="Weakley A."/>
            <person name="Yan J."/>
            <person name="Brumbaugh A.R."/>
            <person name="Higginbottom S."/>
            <person name="Dimas A."/>
            <person name="Shiver A.L."/>
            <person name="Deutschbauer A."/>
            <person name="Neff N."/>
            <person name="Sonnenburg J.L."/>
            <person name="Huang K.C."/>
            <person name="Fischbach M.A."/>
        </authorList>
    </citation>
    <scope>NUCLEOTIDE SEQUENCE</scope>
    <source>
        <strain evidence="4">DSM 19829</strain>
    </source>
</reference>
<comment type="similarity">
    <text evidence="3">Belongs to the LarC family.</text>
</comment>
<evidence type="ECO:0000256" key="3">
    <source>
        <dbReference type="HAMAP-Rule" id="MF_01074"/>
    </source>
</evidence>
<organism evidence="4 5">
    <name type="scientific">Ruminococcus gauvreauii</name>
    <dbReference type="NCBI Taxonomy" id="438033"/>
    <lineage>
        <taxon>Bacteria</taxon>
        <taxon>Bacillati</taxon>
        <taxon>Bacillota</taxon>
        <taxon>Clostridia</taxon>
        <taxon>Eubacteriales</taxon>
        <taxon>Oscillospiraceae</taxon>
        <taxon>Ruminococcus</taxon>
    </lineage>
</organism>
<dbReference type="EMBL" id="CP102290">
    <property type="protein sequence ID" value="UWP59792.1"/>
    <property type="molecule type" value="Genomic_DNA"/>
</dbReference>
<dbReference type="Gene3D" id="3.30.70.1380">
    <property type="entry name" value="Transcriptional regulatory protein pf0864 domain like"/>
    <property type="match status" value="1"/>
</dbReference>
<dbReference type="Proteomes" id="UP001060164">
    <property type="component" value="Chromosome"/>
</dbReference>
<name>A0ABY5VHC8_9FIRM</name>
<dbReference type="InterPro" id="IPR002822">
    <property type="entry name" value="Ni_insertion"/>
</dbReference>
<sequence length="393" mass="43802">MEDRILYLEGSSGISGDMTVGALLDLGADEAHLRNELSKLPLSHYEIVVGRVKKNGIDSCAFRVAVAEEHQPHRSYGDIEQMIMESELEEKVKRLAVKIFYVLAKAEAKVHGVTTDTVHFHEVGAVDSIIDIVAAAICICDLGITQTAVGTLREGCGTTRCQHGEIPVPVPATAELIAQYGLPVSLTDTKGEMITPTGAAIAAALRSRELLPEEMVIRDIGIGAGTKEFPHANILRAMIVSEIRKPEDVWVLETNVDDCSGEQLGFLQEELFRLGVKDAVYLPAYMKKNRPAYLLQVLCQEEMAEAAEDMIFRESTSIGIRRYRAGRNVLERRMERIPTKYGEIRMKICYRSNHVYTYPEYEDIRRAATKEGIGYREVYEAAVREAGELLDRK</sequence>
<keyword evidence="5" id="KW-1185">Reference proteome</keyword>
<dbReference type="Gene3D" id="3.10.20.300">
    <property type="entry name" value="mk0293 like domain"/>
    <property type="match status" value="1"/>
</dbReference>
<dbReference type="Pfam" id="PF01969">
    <property type="entry name" value="Ni_insertion"/>
    <property type="match status" value="1"/>
</dbReference>
<keyword evidence="2 3" id="KW-0456">Lyase</keyword>
<gene>
    <name evidence="3 4" type="primary">larC</name>
    <name evidence="4" type="ORF">NQ502_01640</name>
</gene>
<protein>
    <recommendedName>
        <fullName evidence="3">Pyridinium-3,5-bisthiocarboxylic acid mononucleotide nickel insertion protein</fullName>
        <shortName evidence="3">P2TMN nickel insertion protein</shortName>
        <ecNumber evidence="3">4.99.1.12</ecNumber>
    </recommendedName>
    <alternativeName>
        <fullName evidence="3">Nickel-pincer cofactor biosynthesis protein LarC</fullName>
    </alternativeName>
</protein>
<proteinExistence type="inferred from homology"/>
<evidence type="ECO:0000313" key="4">
    <source>
        <dbReference type="EMBL" id="UWP59792.1"/>
    </source>
</evidence>
<evidence type="ECO:0000256" key="1">
    <source>
        <dbReference type="ARBA" id="ARBA00022596"/>
    </source>
</evidence>
<evidence type="ECO:0000313" key="5">
    <source>
        <dbReference type="Proteomes" id="UP001060164"/>
    </source>
</evidence>
<keyword evidence="1 3" id="KW-0533">Nickel</keyword>
<dbReference type="EC" id="4.99.1.12" evidence="3"/>
<evidence type="ECO:0000256" key="2">
    <source>
        <dbReference type="ARBA" id="ARBA00023239"/>
    </source>
</evidence>
<dbReference type="PANTHER" id="PTHR36566:SF1">
    <property type="entry name" value="PYRIDINIUM-3,5-BISTHIOCARBOXYLIC ACID MONONUCLEOTIDE NICKEL INSERTION PROTEIN"/>
    <property type="match status" value="1"/>
</dbReference>
<dbReference type="NCBIfam" id="TIGR00299">
    <property type="entry name" value="nickel pincer cofactor biosynthesis protein LarC"/>
    <property type="match status" value="1"/>
</dbReference>
<dbReference type="HAMAP" id="MF_01074">
    <property type="entry name" value="LarC"/>
    <property type="match status" value="1"/>
</dbReference>
<comment type="function">
    <text evidence="3">Involved in the biosynthesis of a nickel-pincer cofactor ((SCS)Ni(II) pincer complex). Binds Ni(2+), and functions in nickel delivery to pyridinium-3,5-bisthiocarboxylic acid mononucleotide (P2TMN), to form the mature cofactor. Is thus probably required for the activation of nickel-pincer cofactor-dependent enzymes.</text>
</comment>
<dbReference type="RefSeq" id="WP_044983306.1">
    <property type="nucleotide sequence ID" value="NZ_CABLBR010000017.1"/>
</dbReference>